<evidence type="ECO:0000256" key="1">
    <source>
        <dbReference type="ARBA" id="ARBA00004123"/>
    </source>
</evidence>
<dbReference type="InterPro" id="IPR031790">
    <property type="entry name" value="Znf-NOSIP"/>
</dbReference>
<evidence type="ECO:0000313" key="6">
    <source>
        <dbReference type="EMBL" id="GJQ13673.1"/>
    </source>
</evidence>
<proteinExistence type="inferred from homology"/>
<dbReference type="InterPro" id="IPR003613">
    <property type="entry name" value="Ubox_domain"/>
</dbReference>
<reference evidence="6" key="2">
    <citation type="submission" date="2022-01" db="EMBL/GenBank/DDBJ databases">
        <authorList>
            <person name="Hirooka S."/>
            <person name="Miyagishima S.Y."/>
        </authorList>
    </citation>
    <scope>NUCLEOTIDE SEQUENCE</scope>
    <source>
        <strain evidence="6">NBRC 102759</strain>
    </source>
</reference>
<dbReference type="GO" id="GO:0061630">
    <property type="term" value="F:ubiquitin protein ligase activity"/>
    <property type="evidence" value="ECO:0007669"/>
    <property type="project" value="InterPro"/>
</dbReference>
<sequence length="289" mass="32878">MTRHSKHSYDSAVFSYHEKRKMGYGSKTVVLSSETIRPFDCCCLSLQPSKDPVVTPEGFLYDREAILEHLLNQKRSFKKEGENERKRKLASKLENEQLEQEEQRARIEEFERKARGLSSTVKRPKPGGNLEGQSLNSSNFWFPESRVEQKEGNAVDVGKDAAAKYTYCPMSGKPLRAKDLVTVKFTLATEKERNRIIEKYGNNEWQYICPVCYVGLSNAVKCAVLRDSGDVICAECVERFAKRDSKNPVTESSIDPLRDIIFLQTEGTGYAATSWSKLERRKFAPAARV</sequence>
<evidence type="ECO:0000256" key="3">
    <source>
        <dbReference type="ARBA" id="ARBA00023242"/>
    </source>
</evidence>
<feature type="region of interest" description="Disordered" evidence="4">
    <location>
        <begin position="117"/>
        <end position="137"/>
    </location>
</feature>
<gene>
    <name evidence="6" type="ORF">GpartN1_g5464.t1</name>
</gene>
<dbReference type="Pfam" id="PF15906">
    <property type="entry name" value="zf-NOSIP"/>
    <property type="match status" value="1"/>
</dbReference>
<dbReference type="EMBL" id="BQMJ01000046">
    <property type="protein sequence ID" value="GJQ13673.1"/>
    <property type="molecule type" value="Genomic_DNA"/>
</dbReference>
<dbReference type="PANTHER" id="PTHR13063:SF10">
    <property type="entry name" value="NITRIC OXIDE SYNTHASE-INTERACTING PROTEIN"/>
    <property type="match status" value="1"/>
</dbReference>
<evidence type="ECO:0000256" key="4">
    <source>
        <dbReference type="SAM" id="MobiDB-lite"/>
    </source>
</evidence>
<keyword evidence="3" id="KW-0539">Nucleus</keyword>
<dbReference type="CDD" id="cd16661">
    <property type="entry name" value="RING-Ubox1_NOSIP"/>
    <property type="match status" value="1"/>
</dbReference>
<dbReference type="InterPro" id="IPR013083">
    <property type="entry name" value="Znf_RING/FYVE/PHD"/>
</dbReference>
<dbReference type="Gene3D" id="3.30.40.10">
    <property type="entry name" value="Zinc/RING finger domain, C3HC4 (zinc finger)"/>
    <property type="match status" value="1"/>
</dbReference>
<comment type="caution">
    <text evidence="6">The sequence shown here is derived from an EMBL/GenBank/DDBJ whole genome shotgun (WGS) entry which is preliminary data.</text>
</comment>
<feature type="domain" description="U-box" evidence="5">
    <location>
        <begin position="41"/>
        <end position="110"/>
    </location>
</feature>
<evidence type="ECO:0000259" key="5">
    <source>
        <dbReference type="SMART" id="SM00504"/>
    </source>
</evidence>
<protein>
    <recommendedName>
        <fullName evidence="5">U-box domain-containing protein</fullName>
    </recommendedName>
</protein>
<dbReference type="SUPFAM" id="SSF57850">
    <property type="entry name" value="RING/U-box"/>
    <property type="match status" value="1"/>
</dbReference>
<comment type="subcellular location">
    <subcellularLocation>
        <location evidence="1">Nucleus</location>
    </subcellularLocation>
</comment>
<dbReference type="AlphaFoldDB" id="A0A9C7USC3"/>
<dbReference type="SMART" id="SM00504">
    <property type="entry name" value="Ubox"/>
    <property type="match status" value="1"/>
</dbReference>
<evidence type="ECO:0000313" key="7">
    <source>
        <dbReference type="Proteomes" id="UP001061958"/>
    </source>
</evidence>
<dbReference type="InterPro" id="IPR016818">
    <property type="entry name" value="NOSIP"/>
</dbReference>
<organism evidence="6 7">
    <name type="scientific">Galdieria partita</name>
    <dbReference type="NCBI Taxonomy" id="83374"/>
    <lineage>
        <taxon>Eukaryota</taxon>
        <taxon>Rhodophyta</taxon>
        <taxon>Bangiophyceae</taxon>
        <taxon>Galdieriales</taxon>
        <taxon>Galdieriaceae</taxon>
        <taxon>Galdieria</taxon>
    </lineage>
</organism>
<name>A0A9C7USC3_9RHOD</name>
<comment type="similarity">
    <text evidence="2">Belongs to the NOSIP family.</text>
</comment>
<accession>A0A9C7USC3</accession>
<dbReference type="OrthoDB" id="116827at2759"/>
<dbReference type="GO" id="GO:0016567">
    <property type="term" value="P:protein ubiquitination"/>
    <property type="evidence" value="ECO:0007669"/>
    <property type="project" value="InterPro"/>
</dbReference>
<dbReference type="Proteomes" id="UP001061958">
    <property type="component" value="Unassembled WGS sequence"/>
</dbReference>
<dbReference type="GO" id="GO:0005634">
    <property type="term" value="C:nucleus"/>
    <property type="evidence" value="ECO:0007669"/>
    <property type="project" value="UniProtKB-SubCell"/>
</dbReference>
<keyword evidence="7" id="KW-1185">Reference proteome</keyword>
<reference evidence="6" key="1">
    <citation type="journal article" date="2022" name="Proc. Natl. Acad. Sci. U.S.A.">
        <title>Life cycle and functional genomics of the unicellular red alga Galdieria for elucidating algal and plant evolution and industrial use.</title>
        <authorList>
            <person name="Hirooka S."/>
            <person name="Itabashi T."/>
            <person name="Ichinose T.M."/>
            <person name="Onuma R."/>
            <person name="Fujiwara T."/>
            <person name="Yamashita S."/>
            <person name="Jong L.W."/>
            <person name="Tomita R."/>
            <person name="Iwane A.H."/>
            <person name="Miyagishima S.Y."/>
        </authorList>
    </citation>
    <scope>NUCLEOTIDE SEQUENCE</scope>
    <source>
        <strain evidence="6">NBRC 102759</strain>
    </source>
</reference>
<dbReference type="PANTHER" id="PTHR13063">
    <property type="entry name" value="ENOS INTERACTING PROTEIN"/>
    <property type="match status" value="1"/>
</dbReference>
<evidence type="ECO:0000256" key="2">
    <source>
        <dbReference type="ARBA" id="ARBA00008126"/>
    </source>
</evidence>